<organism evidence="2 3">
    <name type="scientific">Tritrichomonas musculus</name>
    <dbReference type="NCBI Taxonomy" id="1915356"/>
    <lineage>
        <taxon>Eukaryota</taxon>
        <taxon>Metamonada</taxon>
        <taxon>Parabasalia</taxon>
        <taxon>Tritrichomonadida</taxon>
        <taxon>Tritrichomonadidae</taxon>
        <taxon>Tritrichomonas</taxon>
    </lineage>
</organism>
<keyword evidence="3" id="KW-1185">Reference proteome</keyword>
<proteinExistence type="predicted"/>
<dbReference type="Proteomes" id="UP001470230">
    <property type="component" value="Unassembled WGS sequence"/>
</dbReference>
<keyword evidence="1" id="KW-1133">Transmembrane helix</keyword>
<evidence type="ECO:0000256" key="1">
    <source>
        <dbReference type="SAM" id="Phobius"/>
    </source>
</evidence>
<keyword evidence="1" id="KW-0812">Transmembrane</keyword>
<evidence type="ECO:0000313" key="3">
    <source>
        <dbReference type="Proteomes" id="UP001470230"/>
    </source>
</evidence>
<name>A0ABR2KPN7_9EUKA</name>
<comment type="caution">
    <text evidence="2">The sequence shown here is derived from an EMBL/GenBank/DDBJ whole genome shotgun (WGS) entry which is preliminary data.</text>
</comment>
<feature type="transmembrane region" description="Helical" evidence="1">
    <location>
        <begin position="92"/>
        <end position="111"/>
    </location>
</feature>
<reference evidence="2 3" key="1">
    <citation type="submission" date="2024-04" db="EMBL/GenBank/DDBJ databases">
        <title>Tritrichomonas musculus Genome.</title>
        <authorList>
            <person name="Alves-Ferreira E."/>
            <person name="Grigg M."/>
            <person name="Lorenzi H."/>
            <person name="Galac M."/>
        </authorList>
    </citation>
    <scope>NUCLEOTIDE SEQUENCE [LARGE SCALE GENOMIC DNA]</scope>
    <source>
        <strain evidence="2 3">EAF2021</strain>
    </source>
</reference>
<keyword evidence="1" id="KW-0472">Membrane</keyword>
<dbReference type="EMBL" id="JAPFFF010000003">
    <property type="protein sequence ID" value="KAK8893124.1"/>
    <property type="molecule type" value="Genomic_DNA"/>
</dbReference>
<gene>
    <name evidence="2" type="ORF">M9Y10_021539</name>
</gene>
<accession>A0ABR2KPN7</accession>
<sequence length="232" mass="26350">MIKKFLNRKLDKRDKKEILQATKHFRNSVICGAAYSATMFCINQVVSNEKPTELSTFLLDSLNAGLDLATFSYVDSVLATIFKPEIHSFRQWVPWAFGTSVATTFAMAAIRTPIRNYYVTGKFSMNQYFDRLIPLSIQDAVTHISLGAASIYLPPASKMGGEFARSMAIMTLGNLGGTLAYSPFFAARNNIPMKRILIDFWNRIPYYMLDHTIFLIIHNNFDKIPYSKFLNV</sequence>
<evidence type="ECO:0000313" key="2">
    <source>
        <dbReference type="EMBL" id="KAK8893124.1"/>
    </source>
</evidence>
<protein>
    <submittedName>
        <fullName evidence="2">Uncharacterized protein</fullName>
    </submittedName>
</protein>
<feature type="transmembrane region" description="Helical" evidence="1">
    <location>
        <begin position="166"/>
        <end position="187"/>
    </location>
</feature>